<comment type="caution">
    <text evidence="10">The sequence shown here is derived from an EMBL/GenBank/DDBJ whole genome shotgun (WGS) entry which is preliminary data.</text>
</comment>
<dbReference type="PANTHER" id="PTHR14741:SF32">
    <property type="entry name" value="TRIMETHYLGUANOSINE SYNTHASE"/>
    <property type="match status" value="1"/>
</dbReference>
<name>A0A4S8I8Y4_MUSBA</name>
<evidence type="ECO:0000256" key="4">
    <source>
        <dbReference type="ARBA" id="ARBA00048740"/>
    </source>
</evidence>
<feature type="region of interest" description="Disordered" evidence="8">
    <location>
        <begin position="38"/>
        <end position="62"/>
    </location>
</feature>
<dbReference type="Gene3D" id="2.20.70.10">
    <property type="match status" value="1"/>
</dbReference>
<comment type="catalytic activity">
    <reaction evidence="4">
        <text>a 5'-end (N(7)-methyl 5'-triphosphoguanosine)-ribonucleoside in snoRNA + S-adenosyl-L-methionine = a 5'-end (N(2),N(7)-dimethyl 5'-triphosphoguanosine)-ribonucleoside in snoRNA + S-adenosyl-L-homocysteine + H(+)</text>
        <dbReference type="Rhea" id="RHEA:78475"/>
        <dbReference type="Rhea" id="RHEA-COMP:19086"/>
        <dbReference type="Rhea" id="RHEA-COMP:19088"/>
        <dbReference type="ChEBI" id="CHEBI:15378"/>
        <dbReference type="ChEBI" id="CHEBI:57856"/>
        <dbReference type="ChEBI" id="CHEBI:59789"/>
        <dbReference type="ChEBI" id="CHEBI:156461"/>
        <dbReference type="ChEBI" id="CHEBI:172880"/>
    </reaction>
    <physiologicalReaction direction="left-to-right" evidence="4">
        <dbReference type="Rhea" id="RHEA:78476"/>
    </physiologicalReaction>
</comment>
<evidence type="ECO:0000256" key="6">
    <source>
        <dbReference type="ARBA" id="ARBA00049075"/>
    </source>
</evidence>
<protein>
    <recommendedName>
        <fullName evidence="1">Trimethylguanosine synthase</fullName>
    </recommendedName>
    <alternativeName>
        <fullName evidence="7">Cap-specific guanine-N(2) methyltransferase</fullName>
    </alternativeName>
</protein>
<evidence type="ECO:0000313" key="10">
    <source>
        <dbReference type="EMBL" id="THU43904.1"/>
    </source>
</evidence>
<dbReference type="SUPFAM" id="SSF51045">
    <property type="entry name" value="WW domain"/>
    <property type="match status" value="1"/>
</dbReference>
<comment type="similarity">
    <text evidence="2">Belongs to the methyltransferase superfamily. Trimethylguanosine synthase family.</text>
</comment>
<dbReference type="CDD" id="cd02440">
    <property type="entry name" value="AdoMet_MTases"/>
    <property type="match status" value="1"/>
</dbReference>
<comment type="catalytic activity">
    <reaction evidence="5">
        <text>a 5'-end (N(2),N(7)-dimethyl 5'-triphosphoguanosine)-ribonucleoside in snRNA + S-adenosyl-L-methionine = a 5'-end (N(2),N(2),N(7)-trimethyl 5'-triphosphoguanosine)-ribonucleoside in snRNA + S-adenosyl-L-homocysteine + H(+)</text>
        <dbReference type="Rhea" id="RHEA:78479"/>
        <dbReference type="Rhea" id="RHEA-COMP:19087"/>
        <dbReference type="Rhea" id="RHEA-COMP:19089"/>
        <dbReference type="ChEBI" id="CHEBI:15378"/>
        <dbReference type="ChEBI" id="CHEBI:57856"/>
        <dbReference type="ChEBI" id="CHEBI:59789"/>
        <dbReference type="ChEBI" id="CHEBI:167623"/>
        <dbReference type="ChEBI" id="CHEBI:172880"/>
    </reaction>
    <physiologicalReaction direction="left-to-right" evidence="5">
        <dbReference type="Rhea" id="RHEA:78480"/>
    </physiologicalReaction>
</comment>
<reference evidence="10 11" key="1">
    <citation type="journal article" date="2019" name="Nat. Plants">
        <title>Genome sequencing of Musa balbisiana reveals subgenome evolution and function divergence in polyploid bananas.</title>
        <authorList>
            <person name="Yao X."/>
        </authorList>
    </citation>
    <scope>NUCLEOTIDE SEQUENCE [LARGE SCALE GENOMIC DNA]</scope>
    <source>
        <strain evidence="11">cv. DH-PKW</strain>
        <tissue evidence="10">Leaves</tissue>
    </source>
</reference>
<dbReference type="InterPro" id="IPR036020">
    <property type="entry name" value="WW_dom_sf"/>
</dbReference>
<gene>
    <name evidence="10" type="ORF">C4D60_Mb02t01770</name>
</gene>
<proteinExistence type="inferred from homology"/>
<evidence type="ECO:0000256" key="3">
    <source>
        <dbReference type="ARBA" id="ARBA00047418"/>
    </source>
</evidence>
<evidence type="ECO:0000313" key="11">
    <source>
        <dbReference type="Proteomes" id="UP000317650"/>
    </source>
</evidence>
<evidence type="ECO:0000256" key="5">
    <source>
        <dbReference type="ARBA" id="ARBA00048763"/>
    </source>
</evidence>
<dbReference type="EMBL" id="PYDT01000011">
    <property type="protein sequence ID" value="THU43904.1"/>
    <property type="molecule type" value="Genomic_DNA"/>
</dbReference>
<keyword evidence="11" id="KW-1185">Reference proteome</keyword>
<evidence type="ECO:0000256" key="1">
    <source>
        <dbReference type="ARBA" id="ARBA00018517"/>
    </source>
</evidence>
<dbReference type="SUPFAM" id="SSF53335">
    <property type="entry name" value="S-adenosyl-L-methionine-dependent methyltransferases"/>
    <property type="match status" value="1"/>
</dbReference>
<comment type="catalytic activity">
    <reaction evidence="3">
        <text>a 5'-end (N(2),N(7)-dimethyl 5'-triphosphoguanosine)-ribonucleoside in snoRNA + S-adenosyl-L-methionine = a 5'-end (N(2),N(2),N(7)-trimethyl 5'-triphosphoguanosine)-ribonucleoside in snoRNA + S-adenosyl-L-homocysteine + H(+)</text>
        <dbReference type="Rhea" id="RHEA:78507"/>
        <dbReference type="Rhea" id="RHEA-COMP:19088"/>
        <dbReference type="Rhea" id="RHEA-COMP:19090"/>
        <dbReference type="ChEBI" id="CHEBI:15378"/>
        <dbReference type="ChEBI" id="CHEBI:57856"/>
        <dbReference type="ChEBI" id="CHEBI:59789"/>
        <dbReference type="ChEBI" id="CHEBI:167623"/>
        <dbReference type="ChEBI" id="CHEBI:172880"/>
    </reaction>
    <physiologicalReaction direction="left-to-right" evidence="3">
        <dbReference type="Rhea" id="RHEA:78508"/>
    </physiologicalReaction>
</comment>
<dbReference type="Gene3D" id="3.40.50.150">
    <property type="entry name" value="Vaccinia Virus protein VP39"/>
    <property type="match status" value="3"/>
</dbReference>
<dbReference type="AlphaFoldDB" id="A0A4S8I8Y4"/>
<dbReference type="PROSITE" id="PS50020">
    <property type="entry name" value="WW_DOMAIN_2"/>
    <property type="match status" value="1"/>
</dbReference>
<organism evidence="10 11">
    <name type="scientific">Musa balbisiana</name>
    <name type="common">Banana</name>
    <dbReference type="NCBI Taxonomy" id="52838"/>
    <lineage>
        <taxon>Eukaryota</taxon>
        <taxon>Viridiplantae</taxon>
        <taxon>Streptophyta</taxon>
        <taxon>Embryophyta</taxon>
        <taxon>Tracheophyta</taxon>
        <taxon>Spermatophyta</taxon>
        <taxon>Magnoliopsida</taxon>
        <taxon>Liliopsida</taxon>
        <taxon>Zingiberales</taxon>
        <taxon>Musaceae</taxon>
        <taxon>Musa</taxon>
    </lineage>
</organism>
<dbReference type="InterPro" id="IPR001202">
    <property type="entry name" value="WW_dom"/>
</dbReference>
<evidence type="ECO:0000256" key="8">
    <source>
        <dbReference type="SAM" id="MobiDB-lite"/>
    </source>
</evidence>
<feature type="domain" description="WW" evidence="9">
    <location>
        <begin position="258"/>
        <end position="286"/>
    </location>
</feature>
<dbReference type="InterPro" id="IPR019012">
    <property type="entry name" value="RNA_cap_Gua-N2-MeTrfase"/>
</dbReference>
<dbReference type="Pfam" id="PF09445">
    <property type="entry name" value="Methyltransf_15"/>
    <property type="match status" value="1"/>
</dbReference>
<evidence type="ECO:0000256" key="7">
    <source>
        <dbReference type="ARBA" id="ARBA00049790"/>
    </source>
</evidence>
<comment type="catalytic activity">
    <reaction evidence="6">
        <text>a 5'-end (N(7)-methyl 5'-triphosphoguanosine)-ribonucleoside in snRNA + S-adenosyl-L-methionine = a 5'-end (N(2),N(7)-dimethyl 5'-triphosphoguanosine)-ribonucleoside in snRNA + S-adenosyl-L-homocysteine + H(+)</text>
        <dbReference type="Rhea" id="RHEA:78471"/>
        <dbReference type="Rhea" id="RHEA-COMP:19085"/>
        <dbReference type="Rhea" id="RHEA-COMP:19087"/>
        <dbReference type="ChEBI" id="CHEBI:15378"/>
        <dbReference type="ChEBI" id="CHEBI:57856"/>
        <dbReference type="ChEBI" id="CHEBI:59789"/>
        <dbReference type="ChEBI" id="CHEBI:156461"/>
        <dbReference type="ChEBI" id="CHEBI:172880"/>
    </reaction>
    <physiologicalReaction direction="left-to-right" evidence="6">
        <dbReference type="Rhea" id="RHEA:78472"/>
    </physiologicalReaction>
</comment>
<accession>A0A4S8I8Y4</accession>
<dbReference type="Pfam" id="PF00397">
    <property type="entry name" value="WW"/>
    <property type="match status" value="1"/>
</dbReference>
<dbReference type="GO" id="GO:0071164">
    <property type="term" value="F:RNA cap trimethylguanosine synthase activity"/>
    <property type="evidence" value="ECO:0007669"/>
    <property type="project" value="TreeGrafter"/>
</dbReference>
<evidence type="ECO:0000256" key="2">
    <source>
        <dbReference type="ARBA" id="ARBA00025783"/>
    </source>
</evidence>
<dbReference type="SMART" id="SM00456">
    <property type="entry name" value="WW"/>
    <property type="match status" value="1"/>
</dbReference>
<dbReference type="InterPro" id="IPR029063">
    <property type="entry name" value="SAM-dependent_MTases_sf"/>
</dbReference>
<dbReference type="PANTHER" id="PTHR14741">
    <property type="entry name" value="S-ADENOSYLMETHIONINE-DEPENDENT METHYLTRANSFERASE RELATED"/>
    <property type="match status" value="1"/>
</dbReference>
<sequence>MAAAETDVDGPAIRTLGDLFSVSIVYLSDDARVSDLEVSDRIGSLEEEEEEGEESESRRSTITCDASISGKQETDYTELAQSMAALGLPVSFKTTKQRKVSTSAKRKGVLVKSKYAHNDVEEQDPGVSKVEKVLHDGTIFPVSIKSTEWVASNLDDLEESPSGSVHFDAQFVCGTAVTTSEVGESQDCDEIITLKHVVDEFQTSGGNVDVKILDHNKNLDTGSFTQDVSEDLSSGHYLELSNKQESDNTSVCLEVGDWRVLWDDYYGRNYFYNSITQETTWYAPPGFAYLASNQSTSNGLSADAAEQHSGFEIDCVTDICQDANVIQAESDPLLENEIVIDQMLSDSSDKSNYVNCLDTNRGSDSFNTITNAKEVSEYLFSDHPACINDNTRDELETLDKQAEKVTHDEASLEIPIQNCLITSSDEIGYDGEGNEGSMTDELSNNYVTLNGKKKRRARRQKSDPKLPGVYEGVSASTFKYWCQRYSLFSRYDSGIKLDEEGWFSVTPEPIARHHANRCGGGVVIDCFAGVDPKLPGVYEGVSASTFKYWCQRYSLFSRYDSGIKLDEEGWFSVTPEPIARHHANRCGGGVVIDCFAGVGGNAIQFAIKSNYVIAIDIDPQKVEFAYHNSTIYGVRDKIDFVQGDFFKMAAYLKGDSVFLSPPWGGPDYAKGDSVFLSPPWGGPDYAKVQTYDIRSMLKPHDGYHLFKIASRIASKVVIYLPRNVDFNQLAELSLSVDPPWTLEVEKNILNGRLKAVTAYFSSTS</sequence>
<dbReference type="Proteomes" id="UP000317650">
    <property type="component" value="Chromosome 2"/>
</dbReference>
<dbReference type="CDD" id="cd00201">
    <property type="entry name" value="WW"/>
    <property type="match status" value="1"/>
</dbReference>
<dbReference type="GO" id="GO:0005634">
    <property type="term" value="C:nucleus"/>
    <property type="evidence" value="ECO:0007669"/>
    <property type="project" value="TreeGrafter"/>
</dbReference>
<dbReference type="STRING" id="52838.A0A4S8I8Y4"/>
<evidence type="ECO:0000259" key="9">
    <source>
        <dbReference type="PROSITE" id="PS50020"/>
    </source>
</evidence>
<feature type="compositionally biased region" description="Acidic residues" evidence="8">
    <location>
        <begin position="45"/>
        <end position="54"/>
    </location>
</feature>